<evidence type="ECO:0000313" key="2">
    <source>
        <dbReference type="Proteomes" id="UP000037178"/>
    </source>
</evidence>
<comment type="caution">
    <text evidence="1">The sequence shown here is derived from an EMBL/GenBank/DDBJ whole genome shotgun (WGS) entry which is preliminary data.</text>
</comment>
<sequence>MKIILNGETCEVRAETLAALLEERGLSGRVATAVNEGFVPAGLRATTALKDGDRVEILAPMQGG</sequence>
<dbReference type="PANTHER" id="PTHR34472">
    <property type="entry name" value="SULFUR CARRIER PROTEIN THIS"/>
    <property type="match status" value="1"/>
</dbReference>
<dbReference type="PATRIC" id="fig|1675527.3.peg.4649"/>
<dbReference type="InterPro" id="IPR003749">
    <property type="entry name" value="ThiS/MoaD-like"/>
</dbReference>
<gene>
    <name evidence="1" type="ORF">AIOL_004445</name>
</gene>
<dbReference type="CDD" id="cd00565">
    <property type="entry name" value="Ubl_ThiS"/>
    <property type="match status" value="1"/>
</dbReference>
<name>A0A0J9H146_9RHOB</name>
<organism evidence="1 2">
    <name type="scientific">Candidatus Rhodobacter oscarellae</name>
    <dbReference type="NCBI Taxonomy" id="1675527"/>
    <lineage>
        <taxon>Bacteria</taxon>
        <taxon>Pseudomonadati</taxon>
        <taxon>Pseudomonadota</taxon>
        <taxon>Alphaproteobacteria</taxon>
        <taxon>Rhodobacterales</taxon>
        <taxon>Rhodobacter group</taxon>
        <taxon>Rhodobacter</taxon>
    </lineage>
</organism>
<proteinExistence type="predicted"/>
<evidence type="ECO:0000313" key="1">
    <source>
        <dbReference type="EMBL" id="KMW59463.1"/>
    </source>
</evidence>
<keyword evidence="2" id="KW-1185">Reference proteome</keyword>
<reference evidence="1 2" key="1">
    <citation type="submission" date="2015-06" db="EMBL/GenBank/DDBJ databases">
        <title>Draft genome sequence of an Alphaproteobacteria species associated to the Mediterranean sponge Oscarella lobularis.</title>
        <authorList>
            <person name="Jourda C."/>
            <person name="Santini S."/>
            <person name="Claverie J.-M."/>
        </authorList>
    </citation>
    <scope>NUCLEOTIDE SEQUENCE [LARGE SCALE GENOMIC DNA]</scope>
    <source>
        <strain evidence="1">IGS</strain>
    </source>
</reference>
<dbReference type="PANTHER" id="PTHR34472:SF1">
    <property type="entry name" value="SULFUR CARRIER PROTEIN THIS"/>
    <property type="match status" value="1"/>
</dbReference>
<dbReference type="InterPro" id="IPR016155">
    <property type="entry name" value="Mopterin_synth/thiamin_S_b"/>
</dbReference>
<dbReference type="InterPro" id="IPR012675">
    <property type="entry name" value="Beta-grasp_dom_sf"/>
</dbReference>
<dbReference type="SUPFAM" id="SSF54285">
    <property type="entry name" value="MoaD/ThiS"/>
    <property type="match status" value="1"/>
</dbReference>
<protein>
    <submittedName>
        <fullName evidence="1">Sulfur carrier protein ThiS</fullName>
    </submittedName>
</protein>
<dbReference type="Pfam" id="PF02597">
    <property type="entry name" value="ThiS"/>
    <property type="match status" value="1"/>
</dbReference>
<accession>A0A0J9H146</accession>
<dbReference type="AlphaFoldDB" id="A0A0J9H146"/>
<dbReference type="RefSeq" id="WP_049644939.1">
    <property type="nucleotide sequence ID" value="NZ_LFTY01000002.1"/>
</dbReference>
<dbReference type="OrthoDB" id="197113at2"/>
<dbReference type="Proteomes" id="UP000037178">
    <property type="component" value="Unassembled WGS sequence"/>
</dbReference>
<dbReference type="NCBIfam" id="TIGR01683">
    <property type="entry name" value="thiS"/>
    <property type="match status" value="1"/>
</dbReference>
<dbReference type="Gene3D" id="3.10.20.30">
    <property type="match status" value="1"/>
</dbReference>
<dbReference type="InterPro" id="IPR010035">
    <property type="entry name" value="Thi_S"/>
</dbReference>
<dbReference type="STRING" id="1675527.AIOL_004445"/>
<dbReference type="EMBL" id="LFTY01000002">
    <property type="protein sequence ID" value="KMW59463.1"/>
    <property type="molecule type" value="Genomic_DNA"/>
</dbReference>